<evidence type="ECO:0000256" key="5">
    <source>
        <dbReference type="HAMAP-Rule" id="MF_01962"/>
    </source>
</evidence>
<comment type="function">
    <text evidence="5">Catalyzes the hydrolytic deamination of adenine to hypoxanthine. Plays an important role in the purine salvage pathway and in nitrogen catabolism.</text>
</comment>
<feature type="binding site" evidence="5">
    <location>
        <position position="286"/>
    </location>
    <ligand>
        <name>substrate</name>
    </ligand>
</feature>
<feature type="binding site" evidence="5">
    <location>
        <position position="285"/>
    </location>
    <ligand>
        <name>Zn(2+)</name>
        <dbReference type="ChEBI" id="CHEBI:29105"/>
        <note>catalytic</note>
    </ligand>
</feature>
<evidence type="ECO:0000256" key="1">
    <source>
        <dbReference type="ARBA" id="ARBA00022723"/>
    </source>
</evidence>
<comment type="cofactor">
    <cofactor evidence="5">
        <name>Zn(2+)</name>
        <dbReference type="ChEBI" id="CHEBI:29105"/>
    </cofactor>
    <text evidence="5">Binds 1 zinc ion per subunit.</text>
</comment>
<dbReference type="InterPro" id="IPR001365">
    <property type="entry name" value="A_deaminase_dom"/>
</dbReference>
<keyword evidence="2 5" id="KW-0378">Hydrolase</keyword>
<evidence type="ECO:0000259" key="6">
    <source>
        <dbReference type="Pfam" id="PF00962"/>
    </source>
</evidence>
<comment type="catalytic activity">
    <reaction evidence="5">
        <text>adenine + H2O + H(+) = hypoxanthine + NH4(+)</text>
        <dbReference type="Rhea" id="RHEA:23688"/>
        <dbReference type="ChEBI" id="CHEBI:15377"/>
        <dbReference type="ChEBI" id="CHEBI:15378"/>
        <dbReference type="ChEBI" id="CHEBI:16708"/>
        <dbReference type="ChEBI" id="CHEBI:17368"/>
        <dbReference type="ChEBI" id="CHEBI:28938"/>
        <dbReference type="EC" id="3.5.4.2"/>
    </reaction>
</comment>
<dbReference type="EMBL" id="MWWX01000004">
    <property type="protein sequence ID" value="OZG62730.1"/>
    <property type="molecule type" value="Genomic_DNA"/>
</dbReference>
<feature type="domain" description="Adenosine deaminase" evidence="6">
    <location>
        <begin position="19"/>
        <end position="330"/>
    </location>
</feature>
<evidence type="ECO:0000256" key="2">
    <source>
        <dbReference type="ARBA" id="ARBA00022801"/>
    </source>
</evidence>
<feature type="binding site" evidence="5">
    <location>
        <position position="24"/>
    </location>
    <ligand>
        <name>Zn(2+)</name>
        <dbReference type="ChEBI" id="CHEBI:29105"/>
        <note>catalytic</note>
    </ligand>
</feature>
<dbReference type="GO" id="GO:0006146">
    <property type="term" value="P:adenine catabolic process"/>
    <property type="evidence" value="ECO:0007669"/>
    <property type="project" value="UniProtKB-UniRule"/>
</dbReference>
<dbReference type="GO" id="GO:0043103">
    <property type="term" value="P:hypoxanthine salvage"/>
    <property type="evidence" value="ECO:0007669"/>
    <property type="project" value="UniProtKB-UniRule"/>
</dbReference>
<protein>
    <recommendedName>
        <fullName evidence="5">Adenine deaminase</fullName>
        <shortName evidence="5">ADE</shortName>
        <ecNumber evidence="5">3.5.4.2</ecNumber>
    </recommendedName>
    <alternativeName>
        <fullName evidence="5">Adenine aminohydrolase</fullName>
        <shortName evidence="5">AAH</shortName>
    </alternativeName>
</protein>
<dbReference type="Gene3D" id="3.20.20.140">
    <property type="entry name" value="Metal-dependent hydrolases"/>
    <property type="match status" value="1"/>
</dbReference>
<evidence type="ECO:0000313" key="7">
    <source>
        <dbReference type="EMBL" id="OZG62730.1"/>
    </source>
</evidence>
<comment type="similarity">
    <text evidence="5">Belongs to the metallo-dependent hydrolases superfamily. Adenosine and AMP deaminases family. Adenine deaminase type 2 subfamily.</text>
</comment>
<dbReference type="HAMAP" id="MF_01962">
    <property type="entry name" value="Adenine_deaminase"/>
    <property type="match status" value="1"/>
</dbReference>
<dbReference type="PANTHER" id="PTHR43114">
    <property type="entry name" value="ADENINE DEAMINASE"/>
    <property type="match status" value="1"/>
</dbReference>
<evidence type="ECO:0000256" key="4">
    <source>
        <dbReference type="ARBA" id="ARBA00023080"/>
    </source>
</evidence>
<dbReference type="RefSeq" id="WP_226847396.1">
    <property type="nucleotide sequence ID" value="NZ_BDIS01000018.1"/>
</dbReference>
<dbReference type="InterPro" id="IPR006330">
    <property type="entry name" value="Ado/ade_deaminase"/>
</dbReference>
<dbReference type="GO" id="GO:0005829">
    <property type="term" value="C:cytosol"/>
    <property type="evidence" value="ECO:0007669"/>
    <property type="project" value="TreeGrafter"/>
</dbReference>
<dbReference type="NCBIfam" id="NF006850">
    <property type="entry name" value="PRK09358.1-6"/>
    <property type="match status" value="1"/>
</dbReference>
<keyword evidence="4 5" id="KW-0546">Nucleotide metabolism</keyword>
<dbReference type="EC" id="3.5.4.2" evidence="5"/>
<name>A0A261FU71_9BIFI</name>
<proteinExistence type="inferred from homology"/>
<dbReference type="SUPFAM" id="SSF51556">
    <property type="entry name" value="Metallo-dependent hydrolases"/>
    <property type="match status" value="1"/>
</dbReference>
<dbReference type="GO" id="GO:0009117">
    <property type="term" value="P:nucleotide metabolic process"/>
    <property type="evidence" value="ECO:0007669"/>
    <property type="project" value="UniProtKB-KW"/>
</dbReference>
<keyword evidence="3 5" id="KW-0862">Zinc</keyword>
<feature type="binding site" evidence="5">
    <location>
        <position position="26"/>
    </location>
    <ligand>
        <name>Zn(2+)</name>
        <dbReference type="ChEBI" id="CHEBI:29105"/>
        <note>catalytic</note>
    </ligand>
</feature>
<feature type="site" description="Important for catalytic activity" evidence="5">
    <location>
        <position position="228"/>
    </location>
</feature>
<dbReference type="AlphaFoldDB" id="A0A261FU71"/>
<reference evidence="7 8" key="1">
    <citation type="journal article" date="2017" name="BMC Genomics">
        <title>Comparative genomic and phylogenomic analyses of the Bifidobacteriaceae family.</title>
        <authorList>
            <person name="Lugli G.A."/>
            <person name="Milani C."/>
            <person name="Turroni F."/>
            <person name="Duranti S."/>
            <person name="Mancabelli L."/>
            <person name="Mangifesta M."/>
            <person name="Ferrario C."/>
            <person name="Modesto M."/>
            <person name="Mattarelli P."/>
            <person name="Jiri K."/>
            <person name="van Sinderen D."/>
            <person name="Ventura M."/>
        </authorList>
    </citation>
    <scope>NUCLEOTIDE SEQUENCE [LARGE SCALE GENOMIC DNA]</scope>
    <source>
        <strain evidence="7 8">DSM 28807</strain>
    </source>
</reference>
<accession>A0A261FU71</accession>
<evidence type="ECO:0000313" key="8">
    <source>
        <dbReference type="Proteomes" id="UP000216352"/>
    </source>
</evidence>
<gene>
    <name evidence="7" type="ORF">BLEM_0647</name>
</gene>
<organism evidence="7 8">
    <name type="scientific">Bifidobacterium lemurum</name>
    <dbReference type="NCBI Taxonomy" id="1603886"/>
    <lineage>
        <taxon>Bacteria</taxon>
        <taxon>Bacillati</taxon>
        <taxon>Actinomycetota</taxon>
        <taxon>Actinomycetes</taxon>
        <taxon>Bifidobacteriales</taxon>
        <taxon>Bifidobacteriaceae</taxon>
        <taxon>Bifidobacterium</taxon>
    </lineage>
</organism>
<dbReference type="Proteomes" id="UP000216352">
    <property type="component" value="Unassembled WGS sequence"/>
</dbReference>
<feature type="binding site" evidence="5">
    <location>
        <position position="204"/>
    </location>
    <ligand>
        <name>Zn(2+)</name>
        <dbReference type="ChEBI" id="CHEBI:29105"/>
        <note>catalytic</note>
    </ligand>
</feature>
<dbReference type="Pfam" id="PF00962">
    <property type="entry name" value="A_deaminase"/>
    <property type="match status" value="1"/>
</dbReference>
<dbReference type="STRING" id="1603886.GCA_001895165_01353"/>
<evidence type="ECO:0000256" key="3">
    <source>
        <dbReference type="ARBA" id="ARBA00022833"/>
    </source>
</evidence>
<dbReference type="GO" id="GO:0000034">
    <property type="term" value="F:adenine deaminase activity"/>
    <property type="evidence" value="ECO:0007669"/>
    <property type="project" value="UniProtKB-UniRule"/>
</dbReference>
<feature type="active site" description="Proton donor" evidence="5">
    <location>
        <position position="207"/>
    </location>
</feature>
<keyword evidence="8" id="KW-1185">Reference proteome</keyword>
<dbReference type="InterPro" id="IPR032466">
    <property type="entry name" value="Metal_Hydrolase"/>
</dbReference>
<dbReference type="NCBIfam" id="TIGR01430">
    <property type="entry name" value="aden_deam"/>
    <property type="match status" value="1"/>
</dbReference>
<keyword evidence="1 5" id="KW-0479">Metal-binding</keyword>
<dbReference type="GO" id="GO:0008270">
    <property type="term" value="F:zinc ion binding"/>
    <property type="evidence" value="ECO:0007669"/>
    <property type="project" value="UniProtKB-UniRule"/>
</dbReference>
<sequence length="349" mass="38538">MMNAAASDSTTIQALRDMPKAELHLHIEGSLEPELALRLAARNHIELPYRDLDDLKRQYAFENLPSFLDLYYRLMTVLRSREDFRDLMLAYLERAHADGVRRAEIFFDPQVHMDNGCGIDTVMDGLLEGLAIGRERYGIRGDLIVCMLRDRPVESAMATLDAVEHRAGDLIGIGLDSAEVGYPPEPFAEVYARAAAMGLHRVAHAGEEGSAAYVTGALDALHVERVDHGIHSADDPAVTRRLADGGVALTCCPLSNLRLNVVGDVRDLPLRELARAGVRITVNSDDPAYFGGYIADNYIALAEAGYTMPELAEFARQSLLATFDTPENQSADLAAWEAWRRRYGSLLLQ</sequence>
<dbReference type="PANTHER" id="PTHR43114:SF6">
    <property type="entry name" value="ADENINE DEAMINASE"/>
    <property type="match status" value="1"/>
</dbReference>
<comment type="caution">
    <text evidence="7">The sequence shown here is derived from an EMBL/GenBank/DDBJ whole genome shotgun (WGS) entry which is preliminary data.</text>
</comment>
<dbReference type="CDD" id="cd01320">
    <property type="entry name" value="ADA"/>
    <property type="match status" value="1"/>
</dbReference>
<dbReference type="InterPro" id="IPR028892">
    <property type="entry name" value="ADE"/>
</dbReference>